<dbReference type="HOGENOM" id="CLU_2361104_0_0_1"/>
<feature type="compositionally biased region" description="Basic and acidic residues" evidence="1">
    <location>
        <begin position="21"/>
        <end position="37"/>
    </location>
</feature>
<proteinExistence type="predicted"/>
<keyword evidence="3" id="KW-1185">Reference proteome</keyword>
<sequence>MDIASNTKQQLLGLFQAIDTPHPEKPTSLMSRHDSPPKDSSSMAEKVLAPTIRPRSYQEPANIIRESIEVEDDAFNKPNTTEQAVSESAELLKLIR</sequence>
<evidence type="ECO:0000313" key="3">
    <source>
        <dbReference type="Proteomes" id="UP000028045"/>
    </source>
</evidence>
<protein>
    <submittedName>
        <fullName evidence="2">Uncharacterized protein</fullName>
    </submittedName>
</protein>
<dbReference type="AlphaFoldDB" id="A0A084AJL6"/>
<evidence type="ECO:0000256" key="1">
    <source>
        <dbReference type="SAM" id="MobiDB-lite"/>
    </source>
</evidence>
<gene>
    <name evidence="2" type="ORF">S7711_09286</name>
</gene>
<dbReference type="EMBL" id="KL648701">
    <property type="protein sequence ID" value="KEY65495.1"/>
    <property type="molecule type" value="Genomic_DNA"/>
</dbReference>
<reference evidence="2 3" key="1">
    <citation type="journal article" date="2014" name="BMC Genomics">
        <title>Comparative genome sequencing reveals chemotype-specific gene clusters in the toxigenic black mold Stachybotrys.</title>
        <authorList>
            <person name="Semeiks J."/>
            <person name="Borek D."/>
            <person name="Otwinowski Z."/>
            <person name="Grishin N.V."/>
        </authorList>
    </citation>
    <scope>NUCLEOTIDE SEQUENCE [LARGE SCALE GENOMIC DNA]</scope>
    <source>
        <strain evidence="3">CBS 109288 / IBT 7711</strain>
    </source>
</reference>
<accession>A0A084AJL6</accession>
<feature type="region of interest" description="Disordered" evidence="1">
    <location>
        <begin position="18"/>
        <end position="49"/>
    </location>
</feature>
<dbReference type="Proteomes" id="UP000028045">
    <property type="component" value="Unassembled WGS sequence"/>
</dbReference>
<name>A0A084AJL6_STACB</name>
<organism evidence="2 3">
    <name type="scientific">Stachybotrys chartarum (strain CBS 109288 / IBT 7711)</name>
    <name type="common">Toxic black mold</name>
    <name type="synonym">Stilbospora chartarum</name>
    <dbReference type="NCBI Taxonomy" id="1280523"/>
    <lineage>
        <taxon>Eukaryota</taxon>
        <taxon>Fungi</taxon>
        <taxon>Dikarya</taxon>
        <taxon>Ascomycota</taxon>
        <taxon>Pezizomycotina</taxon>
        <taxon>Sordariomycetes</taxon>
        <taxon>Hypocreomycetidae</taxon>
        <taxon>Hypocreales</taxon>
        <taxon>Stachybotryaceae</taxon>
        <taxon>Stachybotrys</taxon>
    </lineage>
</organism>
<evidence type="ECO:0000313" key="2">
    <source>
        <dbReference type="EMBL" id="KEY65495.1"/>
    </source>
</evidence>